<proteinExistence type="predicted"/>
<reference evidence="2" key="1">
    <citation type="journal article" date="2023" name="Nat. Plants">
        <title>Single-cell RNA sequencing provides a high-resolution roadmap for understanding the multicellular compartmentation of specialized metabolism.</title>
        <authorList>
            <person name="Sun S."/>
            <person name="Shen X."/>
            <person name="Li Y."/>
            <person name="Li Y."/>
            <person name="Wang S."/>
            <person name="Li R."/>
            <person name="Zhang H."/>
            <person name="Shen G."/>
            <person name="Guo B."/>
            <person name="Wei J."/>
            <person name="Xu J."/>
            <person name="St-Pierre B."/>
            <person name="Chen S."/>
            <person name="Sun C."/>
        </authorList>
    </citation>
    <scope>NUCLEOTIDE SEQUENCE [LARGE SCALE GENOMIC DNA]</scope>
</reference>
<gene>
    <name evidence="1" type="ORF">M9H77_26337</name>
</gene>
<protein>
    <submittedName>
        <fullName evidence="1">Uncharacterized protein</fullName>
    </submittedName>
</protein>
<name>A0ACC0AA90_CATRO</name>
<evidence type="ECO:0000313" key="2">
    <source>
        <dbReference type="Proteomes" id="UP001060085"/>
    </source>
</evidence>
<keyword evidence="2" id="KW-1185">Reference proteome</keyword>
<dbReference type="Proteomes" id="UP001060085">
    <property type="component" value="Linkage Group LG06"/>
</dbReference>
<evidence type="ECO:0000313" key="1">
    <source>
        <dbReference type="EMBL" id="KAI5657544.1"/>
    </source>
</evidence>
<comment type="caution">
    <text evidence="1">The sequence shown here is derived from an EMBL/GenBank/DDBJ whole genome shotgun (WGS) entry which is preliminary data.</text>
</comment>
<sequence>MATKLLACCSSPLASNNGIKPSSKLGAPGSVSFPLASKANRSSKVAAIRAQATGDHKETSVDVQHVNNSNNQGTSVERRPRRFASLDVSPFGLMDPLSPMRTMRQMLDTMDRLFEDRMTFPTWNRNAGEMRAPWEIRDEEQEIKMRFDMPGLSKEDVKVYLEDDILVIKGEQRKEENKENESWSGQSYSSYATRLQLPENCDKDNIKAELKNGVLYISIPKKKVERKVVDVEIN</sequence>
<organism evidence="1 2">
    <name type="scientific">Catharanthus roseus</name>
    <name type="common">Madagascar periwinkle</name>
    <name type="synonym">Vinca rosea</name>
    <dbReference type="NCBI Taxonomy" id="4058"/>
    <lineage>
        <taxon>Eukaryota</taxon>
        <taxon>Viridiplantae</taxon>
        <taxon>Streptophyta</taxon>
        <taxon>Embryophyta</taxon>
        <taxon>Tracheophyta</taxon>
        <taxon>Spermatophyta</taxon>
        <taxon>Magnoliopsida</taxon>
        <taxon>eudicotyledons</taxon>
        <taxon>Gunneridae</taxon>
        <taxon>Pentapetalae</taxon>
        <taxon>asterids</taxon>
        <taxon>lamiids</taxon>
        <taxon>Gentianales</taxon>
        <taxon>Apocynaceae</taxon>
        <taxon>Rauvolfioideae</taxon>
        <taxon>Vinceae</taxon>
        <taxon>Catharanthinae</taxon>
        <taxon>Catharanthus</taxon>
    </lineage>
</organism>
<accession>A0ACC0AA90</accession>
<dbReference type="EMBL" id="CM044706">
    <property type="protein sequence ID" value="KAI5657544.1"/>
    <property type="molecule type" value="Genomic_DNA"/>
</dbReference>